<accession>A0AAV7Y982</accession>
<dbReference type="PROSITE" id="PS50222">
    <property type="entry name" value="EF_HAND_2"/>
    <property type="match status" value="1"/>
</dbReference>
<dbReference type="GO" id="GO:0007166">
    <property type="term" value="P:cell surface receptor signaling pathway"/>
    <property type="evidence" value="ECO:0007669"/>
    <property type="project" value="InterPro"/>
</dbReference>
<feature type="domain" description="EF-hand" evidence="1">
    <location>
        <begin position="270"/>
        <end position="297"/>
    </location>
</feature>
<protein>
    <recommendedName>
        <fullName evidence="1">EF-hand domain-containing protein</fullName>
    </recommendedName>
</protein>
<proteinExistence type="predicted"/>
<dbReference type="InterPro" id="IPR036537">
    <property type="entry name" value="Adaptor_Cbl_N_dom_sf"/>
</dbReference>
<name>A0AAV7Y982_9EUKA</name>
<organism evidence="2 3">
    <name type="scientific">Anaeramoeba flamelloides</name>
    <dbReference type="NCBI Taxonomy" id="1746091"/>
    <lineage>
        <taxon>Eukaryota</taxon>
        <taxon>Metamonada</taxon>
        <taxon>Anaeramoebidae</taxon>
        <taxon>Anaeramoeba</taxon>
    </lineage>
</organism>
<evidence type="ECO:0000313" key="3">
    <source>
        <dbReference type="Proteomes" id="UP001146793"/>
    </source>
</evidence>
<gene>
    <name evidence="2" type="ORF">M0812_27545</name>
</gene>
<evidence type="ECO:0000259" key="1">
    <source>
        <dbReference type="PROSITE" id="PS50222"/>
    </source>
</evidence>
<dbReference type="Gene3D" id="1.20.930.20">
    <property type="entry name" value="Adaptor protein Cbl, N-terminal domain"/>
    <property type="match status" value="1"/>
</dbReference>
<comment type="caution">
    <text evidence="2">The sequence shown here is derived from an EMBL/GenBank/DDBJ whole genome shotgun (WGS) entry which is preliminary data.</text>
</comment>
<dbReference type="InterPro" id="IPR002048">
    <property type="entry name" value="EF_hand_dom"/>
</dbReference>
<dbReference type="EMBL" id="JANTQA010000070">
    <property type="protein sequence ID" value="KAJ3425111.1"/>
    <property type="molecule type" value="Genomic_DNA"/>
</dbReference>
<reference evidence="2" key="1">
    <citation type="submission" date="2022-08" db="EMBL/GenBank/DDBJ databases">
        <title>Novel sulphate-reducing endosymbionts in the free-living metamonad Anaeramoeba.</title>
        <authorList>
            <person name="Jerlstrom-Hultqvist J."/>
            <person name="Cepicka I."/>
            <person name="Gallot-Lavallee L."/>
            <person name="Salas-Leiva D."/>
            <person name="Curtis B.A."/>
            <person name="Zahonova K."/>
            <person name="Pipaliya S."/>
            <person name="Dacks J."/>
            <person name="Roger A.J."/>
        </authorList>
    </citation>
    <scope>NUCLEOTIDE SEQUENCE</scope>
    <source>
        <strain evidence="2">Busselton2</strain>
    </source>
</reference>
<sequence>MTFDPQTAIDFFNKVKGLYDTFVEVKEACEKLTVRLALIMECLNILSSNEIVEKQAQNAFQKVLDQLGDLIHEIEDFVNGVIGKTGKKPKKGRNKKARFKKKLVEWGKKVKNFLLSEENQEQLGKFEAQLGDIVSAINLAISVQMSIDVKRTFELTKKNQELIQEAGDSIKRVESRLDSMEEGIQLLVTAQKEKEKEKKASLQRACSNKTPETFTETLLLTLKGGEILFNLIGQRSCTREQGLKPSLVCTFMNLENKDQELKAYYCAYYFFKSWDLDGSGTLDKNEVTKNIKDLAYLASLFDYKNQRLFSYVESLESATDKNSVEEARKDLEYRYIQGLEDFEVIDEMFQNKTEITKKEFGNFCKEKENANGILGELFYTVIKINDQRKDQK</sequence>
<dbReference type="AlphaFoldDB" id="A0AAV7Y982"/>
<dbReference type="PROSITE" id="PS00018">
    <property type="entry name" value="EF_HAND_1"/>
    <property type="match status" value="1"/>
</dbReference>
<dbReference type="InterPro" id="IPR018247">
    <property type="entry name" value="EF_Hand_1_Ca_BS"/>
</dbReference>
<dbReference type="Proteomes" id="UP001146793">
    <property type="component" value="Unassembled WGS sequence"/>
</dbReference>
<evidence type="ECO:0000313" key="2">
    <source>
        <dbReference type="EMBL" id="KAJ3425111.1"/>
    </source>
</evidence>
<dbReference type="GO" id="GO:0005509">
    <property type="term" value="F:calcium ion binding"/>
    <property type="evidence" value="ECO:0007669"/>
    <property type="project" value="InterPro"/>
</dbReference>